<protein>
    <submittedName>
        <fullName evidence="2">Uncharacterized protein</fullName>
    </submittedName>
</protein>
<keyword evidence="1" id="KW-1133">Transmembrane helix</keyword>
<comment type="caution">
    <text evidence="2">The sequence shown here is derived from an EMBL/GenBank/DDBJ whole genome shotgun (WGS) entry which is preliminary data.</text>
</comment>
<keyword evidence="1" id="KW-0812">Transmembrane</keyword>
<evidence type="ECO:0000313" key="3">
    <source>
        <dbReference type="Proteomes" id="UP000177171"/>
    </source>
</evidence>
<evidence type="ECO:0000256" key="1">
    <source>
        <dbReference type="SAM" id="Phobius"/>
    </source>
</evidence>
<feature type="transmembrane region" description="Helical" evidence="1">
    <location>
        <begin position="12"/>
        <end position="30"/>
    </location>
</feature>
<dbReference type="Proteomes" id="UP000177171">
    <property type="component" value="Unassembled WGS sequence"/>
</dbReference>
<reference evidence="2 3" key="1">
    <citation type="journal article" date="2016" name="Nat. Commun.">
        <title>Thousands of microbial genomes shed light on interconnected biogeochemical processes in an aquifer system.</title>
        <authorList>
            <person name="Anantharaman K."/>
            <person name="Brown C.T."/>
            <person name="Hug L.A."/>
            <person name="Sharon I."/>
            <person name="Castelle C.J."/>
            <person name="Probst A.J."/>
            <person name="Thomas B.C."/>
            <person name="Singh A."/>
            <person name="Wilkins M.J."/>
            <person name="Karaoz U."/>
            <person name="Brodie E.L."/>
            <person name="Williams K.H."/>
            <person name="Hubbard S.S."/>
            <person name="Banfield J.F."/>
        </authorList>
    </citation>
    <scope>NUCLEOTIDE SEQUENCE [LARGE SCALE GENOMIC DNA]</scope>
</reference>
<evidence type="ECO:0000313" key="2">
    <source>
        <dbReference type="EMBL" id="OHA12808.1"/>
    </source>
</evidence>
<organism evidence="2 3">
    <name type="scientific">Candidatus Sungbacteria bacterium RIFCSPLOWO2_12_FULL_41_11</name>
    <dbReference type="NCBI Taxonomy" id="1802286"/>
    <lineage>
        <taxon>Bacteria</taxon>
        <taxon>Candidatus Sungiibacteriota</taxon>
    </lineage>
</organism>
<keyword evidence="1" id="KW-0472">Membrane</keyword>
<name>A0A1G2LMF4_9BACT</name>
<gene>
    <name evidence="2" type="ORF">A3G49_03840</name>
</gene>
<dbReference type="AlphaFoldDB" id="A0A1G2LMF4"/>
<dbReference type="EMBL" id="MHQY01000039">
    <property type="protein sequence ID" value="OHA12808.1"/>
    <property type="molecule type" value="Genomic_DNA"/>
</dbReference>
<accession>A0A1G2LMF4</accession>
<proteinExistence type="predicted"/>
<sequence length="308" mass="35300">MNRLTKQEKLLFLGLFLLIIAVAIFLVWFLNPDRKVKEEIRNTLTEQEVVKAKATEALKSVVDIANQLSGITSGAVFNFEVTDVDGRSGNFGIVRYIDEVKGERIVEEHFVTFKNQNYASEVHRDTNAVVSMHRSVSEFAVSGSPYPVDKLEETVRQFVERVYPEFTRRESTLEYDPGSKDAPGVATNYFFRWNDKQFAVPNGLEMDLPPFIQVGINANGFIFSYENTVQLYHNLPKEALRAMCGFVEMPRTDDSLTDREKGIVKVWFTEYEPFQNRYLILPYEPETDFEGCSESAKEFLGQVPSEPR</sequence>